<gene>
    <name evidence="9" type="ORF">HOLleu_24650</name>
</gene>
<dbReference type="Pfam" id="PF01841">
    <property type="entry name" value="Transglut_core"/>
    <property type="match status" value="1"/>
</dbReference>
<dbReference type="InterPro" id="IPR036985">
    <property type="entry name" value="Transglutaminase-like_sf"/>
</dbReference>
<dbReference type="InterPro" id="IPR013783">
    <property type="entry name" value="Ig-like_fold"/>
</dbReference>
<dbReference type="InterPro" id="IPR002931">
    <property type="entry name" value="Transglutaminase-like"/>
</dbReference>
<evidence type="ECO:0000256" key="4">
    <source>
        <dbReference type="ARBA" id="ARBA00022723"/>
    </source>
</evidence>
<dbReference type="InterPro" id="IPR038765">
    <property type="entry name" value="Papain-like_cys_pep_sf"/>
</dbReference>
<comment type="similarity">
    <text evidence="2">Belongs to the transglutaminase superfamily. Transglutaminase family.</text>
</comment>
<dbReference type="SUPFAM" id="SSF54001">
    <property type="entry name" value="Cysteine proteinases"/>
    <property type="match status" value="1"/>
</dbReference>
<comment type="cofactor">
    <cofactor evidence="1">
        <name>Ca(2+)</name>
        <dbReference type="ChEBI" id="CHEBI:29108"/>
    </cofactor>
</comment>
<evidence type="ECO:0000256" key="1">
    <source>
        <dbReference type="ARBA" id="ARBA00001913"/>
    </source>
</evidence>
<comment type="caution">
    <text evidence="9">The sequence shown here is derived from an EMBL/GenBank/DDBJ whole genome shotgun (WGS) entry which is preliminary data.</text>
</comment>
<dbReference type="Gene3D" id="3.90.260.10">
    <property type="entry name" value="Transglutaminase-like"/>
    <property type="match status" value="1"/>
</dbReference>
<keyword evidence="3" id="KW-0808">Transferase</keyword>
<keyword evidence="5" id="KW-0106">Calcium</keyword>
<keyword evidence="10" id="KW-1185">Reference proteome</keyword>
<dbReference type="InterPro" id="IPR050779">
    <property type="entry name" value="Transglutaminase"/>
</dbReference>
<dbReference type="Pfam" id="PF00868">
    <property type="entry name" value="Transglut_N"/>
    <property type="match status" value="1"/>
</dbReference>
<dbReference type="PANTHER" id="PTHR11590:SF40">
    <property type="entry name" value="HEMOCYTE PROTEIN-GLUTAMINE GAMMA-GLUTAMYLTRANSFERASE-LIKE PROTEIN"/>
    <property type="match status" value="1"/>
</dbReference>
<evidence type="ECO:0000313" key="10">
    <source>
        <dbReference type="Proteomes" id="UP001152320"/>
    </source>
</evidence>
<evidence type="ECO:0000313" key="9">
    <source>
        <dbReference type="EMBL" id="KAJ8031456.1"/>
    </source>
</evidence>
<dbReference type="PANTHER" id="PTHR11590">
    <property type="entry name" value="PROTEIN-GLUTAMINE GAMMA-GLUTAMYLTRANSFERASE"/>
    <property type="match status" value="1"/>
</dbReference>
<evidence type="ECO:0000256" key="3">
    <source>
        <dbReference type="ARBA" id="ARBA00022679"/>
    </source>
</evidence>
<dbReference type="EC" id="2.3.2.13" evidence="7"/>
<dbReference type="GO" id="GO:0046872">
    <property type="term" value="F:metal ion binding"/>
    <property type="evidence" value="ECO:0007669"/>
    <property type="project" value="UniProtKB-KW"/>
</dbReference>
<organism evidence="9 10">
    <name type="scientific">Holothuria leucospilota</name>
    <name type="common">Black long sea cucumber</name>
    <name type="synonym">Mertensiothuria leucospilota</name>
    <dbReference type="NCBI Taxonomy" id="206669"/>
    <lineage>
        <taxon>Eukaryota</taxon>
        <taxon>Metazoa</taxon>
        <taxon>Echinodermata</taxon>
        <taxon>Eleutherozoa</taxon>
        <taxon>Echinozoa</taxon>
        <taxon>Holothuroidea</taxon>
        <taxon>Aspidochirotacea</taxon>
        <taxon>Aspidochirotida</taxon>
        <taxon>Holothuriidae</taxon>
        <taxon>Holothuria</taxon>
    </lineage>
</organism>
<evidence type="ECO:0000256" key="7">
    <source>
        <dbReference type="ARBA" id="ARBA00024222"/>
    </source>
</evidence>
<sequence length="515" mass="58497">MNRRGVRPRNERNEGRLVVERGPQGSYRLIYLYGGRRYDVSKYFFDNPISPEVPPTSSGQLKVASVDLKITENRTAHRTDKYEVSDLILRRGQEFTIDLKLSRPFKKSEDVIGVEFRTGEHPLTSDGTLVVAKMVSNFDANQWGFRVASSSGNNVSLTVKSSASALVGEHQLDIITHVTNDGAQEHQFRKGLKTTVYILFNPWCKDDNVYMDGNAEKEEYVLNDLGNIWYGTSMFLVKRDWNFGQFDAEVFECVLYLLEKHLPVKYRNDPVLVSRKMSAAVNVQDEGGVLEGRWDGKYEDGVKPTLWQGSVAILEEYLKTKESVKYGQCWVFSGVMTTVLRCLGIPARSVTNFASAHDTDRSVTIDNCVDENNEDIAELNNDSVWNFHVWNDCWMARPDLPVGFGGWQAVDATPQETSQGIFQTGPCSLTAIKQGEVYLPYDAPFIFAEVNADRIYWSCKWNYGDWEMTKIRTERSSVGKFISTKSIGSSKRHDVTDQYKYPEGNAVMSLSTYRF</sequence>
<feature type="domain" description="Transglutaminase-like" evidence="8">
    <location>
        <begin position="321"/>
        <end position="414"/>
    </location>
</feature>
<evidence type="ECO:0000256" key="6">
    <source>
        <dbReference type="ARBA" id="ARBA00023315"/>
    </source>
</evidence>
<reference evidence="9" key="1">
    <citation type="submission" date="2021-10" db="EMBL/GenBank/DDBJ databases">
        <title>Tropical sea cucumber genome reveals ecological adaptation and Cuvierian tubules defense mechanism.</title>
        <authorList>
            <person name="Chen T."/>
        </authorList>
    </citation>
    <scope>NUCLEOTIDE SEQUENCE</scope>
    <source>
        <strain evidence="9">Nanhai2018</strain>
        <tissue evidence="9">Muscle</tissue>
    </source>
</reference>
<dbReference type="InterPro" id="IPR013808">
    <property type="entry name" value="Transglutaminase_AS"/>
</dbReference>
<dbReference type="EMBL" id="JAIZAY010000012">
    <property type="protein sequence ID" value="KAJ8031456.1"/>
    <property type="molecule type" value="Genomic_DNA"/>
</dbReference>
<dbReference type="InterPro" id="IPR001102">
    <property type="entry name" value="Transglutaminase_N"/>
</dbReference>
<proteinExistence type="inferred from homology"/>
<dbReference type="Proteomes" id="UP001152320">
    <property type="component" value="Chromosome 12"/>
</dbReference>
<dbReference type="InterPro" id="IPR014756">
    <property type="entry name" value="Ig_E-set"/>
</dbReference>
<evidence type="ECO:0000256" key="2">
    <source>
        <dbReference type="ARBA" id="ARBA00005968"/>
    </source>
</evidence>
<dbReference type="PROSITE" id="PS00547">
    <property type="entry name" value="TRANSGLUTAMINASES"/>
    <property type="match status" value="1"/>
</dbReference>
<dbReference type="GO" id="GO:0003810">
    <property type="term" value="F:protein-glutamine gamma-glutamyltransferase activity"/>
    <property type="evidence" value="ECO:0007669"/>
    <property type="project" value="UniProtKB-EC"/>
</dbReference>
<evidence type="ECO:0000259" key="8">
    <source>
        <dbReference type="SMART" id="SM00460"/>
    </source>
</evidence>
<dbReference type="SMART" id="SM00460">
    <property type="entry name" value="TGc"/>
    <property type="match status" value="1"/>
</dbReference>
<evidence type="ECO:0000256" key="5">
    <source>
        <dbReference type="ARBA" id="ARBA00022837"/>
    </source>
</evidence>
<keyword evidence="4" id="KW-0479">Metal-binding</keyword>
<dbReference type="FunFam" id="3.90.260.10:FF:000001">
    <property type="entry name" value="Protein-glutamine gamma-glutamyltransferase 2"/>
    <property type="match status" value="1"/>
</dbReference>
<name>A0A9Q1H3Z7_HOLLE</name>
<dbReference type="SUPFAM" id="SSF81296">
    <property type="entry name" value="E set domains"/>
    <property type="match status" value="1"/>
</dbReference>
<accession>A0A9Q1H3Z7</accession>
<keyword evidence="6" id="KW-0012">Acyltransferase</keyword>
<dbReference type="Gene3D" id="2.60.40.10">
    <property type="entry name" value="Immunoglobulins"/>
    <property type="match status" value="1"/>
</dbReference>
<protein>
    <recommendedName>
        <fullName evidence="7">protein-glutamine gamma-glutamyltransferase</fullName>
        <ecNumber evidence="7">2.3.2.13</ecNumber>
    </recommendedName>
</protein>
<dbReference type="AlphaFoldDB" id="A0A9Q1H3Z7"/>
<dbReference type="OrthoDB" id="437511at2759"/>